<dbReference type="EMBL" id="PGCI01000471">
    <property type="protein sequence ID" value="PLW26314.1"/>
    <property type="molecule type" value="Genomic_DNA"/>
</dbReference>
<reference evidence="1 2" key="1">
    <citation type="submission" date="2017-11" db="EMBL/GenBank/DDBJ databases">
        <title>De novo assembly and phasing of dikaryotic genomes from two isolates of Puccinia coronata f. sp. avenae, the causal agent of oat crown rust.</title>
        <authorList>
            <person name="Miller M.E."/>
            <person name="Zhang Y."/>
            <person name="Omidvar V."/>
            <person name="Sperschneider J."/>
            <person name="Schwessinger B."/>
            <person name="Raley C."/>
            <person name="Palmer J.M."/>
            <person name="Garnica D."/>
            <person name="Upadhyaya N."/>
            <person name="Rathjen J."/>
            <person name="Taylor J.M."/>
            <person name="Park R.F."/>
            <person name="Dodds P.N."/>
            <person name="Hirsch C.D."/>
            <person name="Kianian S.F."/>
            <person name="Figueroa M."/>
        </authorList>
    </citation>
    <scope>NUCLEOTIDE SEQUENCE [LARGE SCALE GENOMIC DNA]</scope>
    <source>
        <strain evidence="1">12SD80</strain>
    </source>
</reference>
<name>A0A2N5TLH3_9BASI</name>
<accession>A0A2N5TLH3</accession>
<evidence type="ECO:0000313" key="1">
    <source>
        <dbReference type="EMBL" id="PLW26314.1"/>
    </source>
</evidence>
<comment type="caution">
    <text evidence="1">The sequence shown here is derived from an EMBL/GenBank/DDBJ whole genome shotgun (WGS) entry which is preliminary data.</text>
</comment>
<gene>
    <name evidence="1" type="ORF">PCASD_26441</name>
</gene>
<dbReference type="AlphaFoldDB" id="A0A2N5TLH3"/>
<protein>
    <submittedName>
        <fullName evidence="1">Uncharacterized protein</fullName>
    </submittedName>
</protein>
<sequence length="147" mass="15751">MPIAMAKGLLQQQHDLTSKIAHTKAASFEHCSHQLTQATVHLPPVTTKAITPEEAKSPSKVFVRSFLPGQPAGSIVNINVFITLAAPNLPSASRLMLTIMLCTPQTAATPAGPPATPARTLSRPLQETHLPNEDRFLLGHPSLDQLL</sequence>
<proteinExistence type="predicted"/>
<dbReference type="Proteomes" id="UP000235392">
    <property type="component" value="Unassembled WGS sequence"/>
</dbReference>
<evidence type="ECO:0000313" key="2">
    <source>
        <dbReference type="Proteomes" id="UP000235392"/>
    </source>
</evidence>
<organism evidence="1 2">
    <name type="scientific">Puccinia coronata f. sp. avenae</name>
    <dbReference type="NCBI Taxonomy" id="200324"/>
    <lineage>
        <taxon>Eukaryota</taxon>
        <taxon>Fungi</taxon>
        <taxon>Dikarya</taxon>
        <taxon>Basidiomycota</taxon>
        <taxon>Pucciniomycotina</taxon>
        <taxon>Pucciniomycetes</taxon>
        <taxon>Pucciniales</taxon>
        <taxon>Pucciniaceae</taxon>
        <taxon>Puccinia</taxon>
    </lineage>
</organism>